<dbReference type="Gene3D" id="1.20.1280.50">
    <property type="match status" value="1"/>
</dbReference>
<keyword evidence="2" id="KW-0833">Ubl conjugation pathway</keyword>
<comment type="pathway">
    <text evidence="1">Protein modification; protein ubiquitination.</text>
</comment>
<reference evidence="4" key="2">
    <citation type="submission" date="2025-08" db="UniProtKB">
        <authorList>
            <consortium name="Ensembl"/>
        </authorList>
    </citation>
    <scope>IDENTIFICATION</scope>
</reference>
<dbReference type="Ensembl" id="ENSPEMT00000026003.2">
    <property type="protein sequence ID" value="ENSPEMP00000021641.2"/>
    <property type="gene ID" value="ENSPEMG00000019218.2"/>
</dbReference>
<dbReference type="SUPFAM" id="SSF69322">
    <property type="entry name" value="Tricorn protease domain 2"/>
    <property type="match status" value="1"/>
</dbReference>
<dbReference type="SMART" id="SM00256">
    <property type="entry name" value="FBOX"/>
    <property type="match status" value="1"/>
</dbReference>
<reference evidence="4" key="3">
    <citation type="submission" date="2025-09" db="UniProtKB">
        <authorList>
            <consortium name="Ensembl"/>
        </authorList>
    </citation>
    <scope>IDENTIFICATION</scope>
</reference>
<keyword evidence="5" id="KW-1185">Reference proteome</keyword>
<evidence type="ECO:0000256" key="2">
    <source>
        <dbReference type="ARBA" id="ARBA00022786"/>
    </source>
</evidence>
<feature type="domain" description="F-box" evidence="3">
    <location>
        <begin position="1"/>
        <end position="45"/>
    </location>
</feature>
<dbReference type="InterPro" id="IPR052121">
    <property type="entry name" value="F-box_SCF_Substrate_Recog"/>
</dbReference>
<dbReference type="PANTHER" id="PTHR46550">
    <property type="entry name" value="F-BOX ONLY PROTEIN 3"/>
    <property type="match status" value="1"/>
</dbReference>
<dbReference type="CDD" id="cd22137">
    <property type="entry name" value="F-box_FBXW12"/>
    <property type="match status" value="1"/>
</dbReference>
<evidence type="ECO:0000313" key="5">
    <source>
        <dbReference type="Proteomes" id="UP000694547"/>
    </source>
</evidence>
<dbReference type="GeneTree" id="ENSGT00940000162557"/>
<proteinExistence type="predicted"/>
<evidence type="ECO:0000256" key="1">
    <source>
        <dbReference type="ARBA" id="ARBA00004906"/>
    </source>
</evidence>
<dbReference type="InterPro" id="IPR036047">
    <property type="entry name" value="F-box-like_dom_sf"/>
</dbReference>
<evidence type="ECO:0000259" key="3">
    <source>
        <dbReference type="PROSITE" id="PS50181"/>
    </source>
</evidence>
<reference evidence="4 5" key="1">
    <citation type="submission" date="2018-10" db="EMBL/GenBank/DDBJ databases">
        <title>Improved assembly of the deer mouse Peromyscus maniculatus genome.</title>
        <authorList>
            <person name="Lassance J.-M."/>
            <person name="Hoekstra H.E."/>
        </authorList>
    </citation>
    <scope>NUCLEOTIDE SEQUENCE [LARGE SCALE GENOMIC DNA]</scope>
</reference>
<name>A0A8C8TWQ2_PERMB</name>
<dbReference type="Gene3D" id="2.130.10.10">
    <property type="entry name" value="YVTN repeat-like/Quinoprotein amine dehydrogenase"/>
    <property type="match status" value="1"/>
</dbReference>
<accession>A0A8C8TWQ2</accession>
<organism evidence="4 5">
    <name type="scientific">Peromyscus maniculatus bairdii</name>
    <name type="common">Prairie deer mouse</name>
    <dbReference type="NCBI Taxonomy" id="230844"/>
    <lineage>
        <taxon>Eukaryota</taxon>
        <taxon>Metazoa</taxon>
        <taxon>Chordata</taxon>
        <taxon>Craniata</taxon>
        <taxon>Vertebrata</taxon>
        <taxon>Euteleostomi</taxon>
        <taxon>Mammalia</taxon>
        <taxon>Eutheria</taxon>
        <taxon>Euarchontoglires</taxon>
        <taxon>Glires</taxon>
        <taxon>Rodentia</taxon>
        <taxon>Myomorpha</taxon>
        <taxon>Muroidea</taxon>
        <taxon>Cricetidae</taxon>
        <taxon>Neotominae</taxon>
        <taxon>Peromyscus</taxon>
    </lineage>
</organism>
<dbReference type="Pfam" id="PF12937">
    <property type="entry name" value="F-box-like"/>
    <property type="match status" value="1"/>
</dbReference>
<sequence length="469" mass="53709">MEIHLPDVPVMEIFSYLDAFSLLQAAQVNKSWNLAATSDSLWRKLCKKRWLCYDLSLDTLGAQTWKEYFLRKTRQEHSMSRAKPEDFIYKEMSGDFGMAYYLSGSGLTYNGQGKSIVCVVTSMTRLTTWDIREVSLGAMTWVSPIQPTCIMRLATLPELRLAITVDMEATIKVWNCYDKDALATNSMFASCQILKAVLTKDGPIVLAGDDSGNLHTFRIPDLHLISRVHAIEFAINQLHCSPQRKWVYLNKKHPHVWPKVYLMKSLLRPSEYPTPVCTTINYTLSFKAFWTPRREDRITLLSQRGPRQVSKFVTFDIELERTEDGIDAKGKPYHLRNFSIASFTLPSDVKAPEWMGVSDKDVIVCSSGTSLLVYNMKGFQLQRLQDYPAEIMRLLVDPLHVIVTYIDGSLEVYMWEESSPYLKKCYHLQNPRHMGMLPKTLCDNVSIIRVVTKGPNCCFLMAYVLKVCS</sequence>
<dbReference type="AlphaFoldDB" id="A0A8C8TWQ2"/>
<dbReference type="PROSITE" id="PS50181">
    <property type="entry name" value="FBOX"/>
    <property type="match status" value="1"/>
</dbReference>
<protein>
    <recommendedName>
        <fullName evidence="3">F-box domain-containing protein</fullName>
    </recommendedName>
</protein>
<dbReference type="InterPro" id="IPR015943">
    <property type="entry name" value="WD40/YVTN_repeat-like_dom_sf"/>
</dbReference>
<dbReference type="Proteomes" id="UP000694547">
    <property type="component" value="Chromosome 7"/>
</dbReference>
<dbReference type="GO" id="GO:0005737">
    <property type="term" value="C:cytoplasm"/>
    <property type="evidence" value="ECO:0007669"/>
    <property type="project" value="TreeGrafter"/>
</dbReference>
<dbReference type="InterPro" id="IPR001810">
    <property type="entry name" value="F-box_dom"/>
</dbReference>
<dbReference type="PANTHER" id="PTHR46550:SF2">
    <property type="entry name" value="EXPRESSED SEQUENCE C85627-RELATED"/>
    <property type="match status" value="1"/>
</dbReference>
<dbReference type="SUPFAM" id="SSF81383">
    <property type="entry name" value="F-box domain"/>
    <property type="match status" value="1"/>
</dbReference>
<evidence type="ECO:0000313" key="4">
    <source>
        <dbReference type="Ensembl" id="ENSPEMP00000021641.2"/>
    </source>
</evidence>